<reference evidence="3 4" key="1">
    <citation type="submission" date="2020-12" db="EMBL/GenBank/DDBJ databases">
        <title>Metabolic potential, ecology and presence of endohyphal bacteria is reflected in genomic diversity of Mucoromycotina.</title>
        <authorList>
            <person name="Muszewska A."/>
            <person name="Okrasinska A."/>
            <person name="Steczkiewicz K."/>
            <person name="Drgas O."/>
            <person name="Orlowska M."/>
            <person name="Perlinska-Lenart U."/>
            <person name="Aleksandrzak-Piekarczyk T."/>
            <person name="Szatraj K."/>
            <person name="Zielenkiewicz U."/>
            <person name="Pilsyk S."/>
            <person name="Malc E."/>
            <person name="Mieczkowski P."/>
            <person name="Kruszewska J.S."/>
            <person name="Biernat P."/>
            <person name="Pawlowska J."/>
        </authorList>
    </citation>
    <scope>NUCLEOTIDE SEQUENCE [LARGE SCALE GENOMIC DNA]</scope>
    <source>
        <strain evidence="3 4">CBS 142.35</strain>
    </source>
</reference>
<feature type="domain" description="L27" evidence="2">
    <location>
        <begin position="1"/>
        <end position="19"/>
    </location>
</feature>
<organism evidence="3 4">
    <name type="scientific">Circinella minor</name>
    <dbReference type="NCBI Taxonomy" id="1195481"/>
    <lineage>
        <taxon>Eukaryota</taxon>
        <taxon>Fungi</taxon>
        <taxon>Fungi incertae sedis</taxon>
        <taxon>Mucoromycota</taxon>
        <taxon>Mucoromycotina</taxon>
        <taxon>Mucoromycetes</taxon>
        <taxon>Mucorales</taxon>
        <taxon>Lichtheimiaceae</taxon>
        <taxon>Circinella</taxon>
    </lineage>
</organism>
<evidence type="ECO:0000313" key="4">
    <source>
        <dbReference type="Proteomes" id="UP000646827"/>
    </source>
</evidence>
<dbReference type="PROSITE" id="PS51022">
    <property type="entry name" value="L27"/>
    <property type="match status" value="1"/>
</dbReference>
<accession>A0A8H7VJR1</accession>
<gene>
    <name evidence="3" type="ORF">INT45_004993</name>
</gene>
<dbReference type="Proteomes" id="UP000646827">
    <property type="component" value="Unassembled WGS sequence"/>
</dbReference>
<dbReference type="OrthoDB" id="2206543at2759"/>
<feature type="compositionally biased region" description="Polar residues" evidence="1">
    <location>
        <begin position="127"/>
        <end position="138"/>
    </location>
</feature>
<evidence type="ECO:0000313" key="3">
    <source>
        <dbReference type="EMBL" id="KAG2221452.1"/>
    </source>
</evidence>
<comment type="caution">
    <text evidence="3">The sequence shown here is derived from an EMBL/GenBank/DDBJ whole genome shotgun (WGS) entry which is preliminary data.</text>
</comment>
<dbReference type="AlphaFoldDB" id="A0A8H7VJR1"/>
<feature type="compositionally biased region" description="Low complexity" evidence="1">
    <location>
        <begin position="107"/>
        <end position="119"/>
    </location>
</feature>
<dbReference type="InterPro" id="IPR004172">
    <property type="entry name" value="L27_dom"/>
</dbReference>
<proteinExistence type="predicted"/>
<keyword evidence="4" id="KW-1185">Reference proteome</keyword>
<evidence type="ECO:0000256" key="1">
    <source>
        <dbReference type="SAM" id="MobiDB-lite"/>
    </source>
</evidence>
<sequence length="368" mass="42965">MQQIVQTHSEVATQSHDSSMDLFDEVDLIDSQPQQMNYILQELQSQRTQLQLHTTQFEELNKLREELTIAHDRIIELEKVNRQLKQQLKDQQSQDQKSLNEDFLPLQGTTTQPTQNTTTSRWAHPLPTQQQKPSISPAQKQRRIEAAARLFQRPSAIYGFQYLYFFSKARMPIGLHNDFTTSILESLNKVGINPIDFEPLDPKYVYDPKYQEDSQEIRANIAHELQCERAKRAINYIHAPIKYAVARDFQDKGWLSIEDLKAILATKWKHPDEHDDLIQNFKPTDDDDSLMEYELTRTNRLRKQAINTVISSTPTTDILFLTETWLLSPNKYYTHWTQHHTYGIRSTTQTSRGRLGLSILILMLVLET</sequence>
<name>A0A8H7VJR1_9FUNG</name>
<evidence type="ECO:0000259" key="2">
    <source>
        <dbReference type="PROSITE" id="PS51022"/>
    </source>
</evidence>
<protein>
    <recommendedName>
        <fullName evidence="2">L27 domain-containing protein</fullName>
    </recommendedName>
</protein>
<dbReference type="EMBL" id="JAEPRB010000108">
    <property type="protein sequence ID" value="KAG2221452.1"/>
    <property type="molecule type" value="Genomic_DNA"/>
</dbReference>
<feature type="region of interest" description="Disordered" evidence="1">
    <location>
        <begin position="88"/>
        <end position="138"/>
    </location>
</feature>
<feature type="compositionally biased region" description="Low complexity" evidence="1">
    <location>
        <begin position="88"/>
        <end position="97"/>
    </location>
</feature>